<proteinExistence type="predicted"/>
<keyword evidence="5" id="KW-1185">Reference proteome</keyword>
<dbReference type="EMBL" id="AP014936">
    <property type="protein sequence ID" value="BAU48893.1"/>
    <property type="molecule type" value="Genomic_DNA"/>
</dbReference>
<dbReference type="PANTHER" id="PTHR12304">
    <property type="entry name" value="INOSINE-URIDINE PREFERRING NUCLEOSIDE HYDROLASE"/>
    <property type="match status" value="1"/>
</dbReference>
<dbReference type="Pfam" id="PF01156">
    <property type="entry name" value="IU_nuc_hydro"/>
    <property type="match status" value="1"/>
</dbReference>
<dbReference type="Proteomes" id="UP000218899">
    <property type="component" value="Chromosome"/>
</dbReference>
<dbReference type="RefSeq" id="WP_096461362.1">
    <property type="nucleotide sequence ID" value="NZ_AP014936.1"/>
</dbReference>
<name>A0A1B4V5S3_9GAMM</name>
<dbReference type="GO" id="GO:0006152">
    <property type="term" value="P:purine nucleoside catabolic process"/>
    <property type="evidence" value="ECO:0007669"/>
    <property type="project" value="TreeGrafter"/>
</dbReference>
<keyword evidence="2" id="KW-0326">Glycosidase</keyword>
<evidence type="ECO:0000256" key="1">
    <source>
        <dbReference type="ARBA" id="ARBA00022801"/>
    </source>
</evidence>
<organism evidence="4 5">
    <name type="scientific">Sulfurifustis variabilis</name>
    <dbReference type="NCBI Taxonomy" id="1675686"/>
    <lineage>
        <taxon>Bacteria</taxon>
        <taxon>Pseudomonadati</taxon>
        <taxon>Pseudomonadota</taxon>
        <taxon>Gammaproteobacteria</taxon>
        <taxon>Acidiferrobacterales</taxon>
        <taxon>Acidiferrobacteraceae</taxon>
        <taxon>Sulfurifustis</taxon>
    </lineage>
</organism>
<dbReference type="Gene3D" id="3.90.245.10">
    <property type="entry name" value="Ribonucleoside hydrolase-like"/>
    <property type="match status" value="1"/>
</dbReference>
<dbReference type="GO" id="GO:0005829">
    <property type="term" value="C:cytosol"/>
    <property type="evidence" value="ECO:0007669"/>
    <property type="project" value="TreeGrafter"/>
</dbReference>
<reference evidence="4 5" key="1">
    <citation type="submission" date="2015-08" db="EMBL/GenBank/DDBJ databases">
        <title>Complete genome sequence of Sulfurifustis variabilis.</title>
        <authorList>
            <person name="Miura A."/>
            <person name="Kojima H."/>
            <person name="Fukui M."/>
        </authorList>
    </citation>
    <scope>NUCLEOTIDE SEQUENCE [LARGE SCALE GENOMIC DNA]</scope>
    <source>
        <strain evidence="5">skN76</strain>
    </source>
</reference>
<gene>
    <name evidence="4" type="ORF">SVA_2343</name>
</gene>
<evidence type="ECO:0000256" key="2">
    <source>
        <dbReference type="ARBA" id="ARBA00023295"/>
    </source>
</evidence>
<dbReference type="InterPro" id="IPR023186">
    <property type="entry name" value="IUNH"/>
</dbReference>
<feature type="domain" description="Inosine/uridine-preferring nucleoside hydrolase" evidence="3">
    <location>
        <begin position="62"/>
        <end position="315"/>
    </location>
</feature>
<evidence type="ECO:0000313" key="4">
    <source>
        <dbReference type="EMBL" id="BAU48893.1"/>
    </source>
</evidence>
<dbReference type="GO" id="GO:0008477">
    <property type="term" value="F:purine nucleosidase activity"/>
    <property type="evidence" value="ECO:0007669"/>
    <property type="project" value="TreeGrafter"/>
</dbReference>
<dbReference type="InterPro" id="IPR001910">
    <property type="entry name" value="Inosine/uridine_hydrolase_dom"/>
</dbReference>
<dbReference type="OrthoDB" id="9797882at2"/>
<protein>
    <submittedName>
        <fullName evidence="4">Nucleoside hydrolase</fullName>
    </submittedName>
</protein>
<evidence type="ECO:0000313" key="5">
    <source>
        <dbReference type="Proteomes" id="UP000218899"/>
    </source>
</evidence>
<dbReference type="PANTHER" id="PTHR12304:SF59">
    <property type="entry name" value="INOSINE-URIDINE PREFERRING NUCLEOSIDE HYDROLASE FAMILY PROTEIN"/>
    <property type="match status" value="1"/>
</dbReference>
<accession>A0A1B4V5S3</accession>
<dbReference type="KEGG" id="sva:SVA_2343"/>
<evidence type="ECO:0000259" key="3">
    <source>
        <dbReference type="Pfam" id="PF01156"/>
    </source>
</evidence>
<dbReference type="AlphaFoldDB" id="A0A1B4V5S3"/>
<dbReference type="InterPro" id="IPR036452">
    <property type="entry name" value="Ribo_hydro-like"/>
</dbReference>
<keyword evidence="1 4" id="KW-0378">Hydrolase</keyword>
<sequence length="376" mass="39882">MSRARPVLWRALSGLAWTLAALAALLLASFAVPLPEWRTGRAAVAPLDLTHGGPAVDMPDRIWIDTDAACGHGETTDPDDCFAILSLARSTAVRVVGISTVHGNAPLQVTDATTRELAARLAAPGSKGAPVFRGSARPLGDGPVSPAPAHAALRDALRRGPLTLVSLGPLTNVAAALIDEPALRANVARVVAVMGRRPGHLFHPAEGKGSNGLLFGHGPVFSDFNFEKDRAAAAALLGMGLPITLVPYDAARAATVTAADLARMRQEGGAAAWVAARARDWLRFWNERVGLDGFYPFDLMAAAYVLDPGRFDCARTVAWIANDDRLWKWFYNPESLLVGPPSEKPARVAAHGRLIYCPRTDLTVAHSPSSISPLTE</sequence>
<dbReference type="SUPFAM" id="SSF53590">
    <property type="entry name" value="Nucleoside hydrolase"/>
    <property type="match status" value="1"/>
</dbReference>